<feature type="compositionally biased region" description="Pro residues" evidence="1">
    <location>
        <begin position="143"/>
        <end position="152"/>
    </location>
</feature>
<organism evidence="2 3">
    <name type="scientific">Cyanobium gracile (strain ATCC 27147 / PCC 6307)</name>
    <dbReference type="NCBI Taxonomy" id="292564"/>
    <lineage>
        <taxon>Bacteria</taxon>
        <taxon>Bacillati</taxon>
        <taxon>Cyanobacteriota</taxon>
        <taxon>Cyanophyceae</taxon>
        <taxon>Synechococcales</taxon>
        <taxon>Prochlorococcaceae</taxon>
        <taxon>Cyanobium</taxon>
    </lineage>
</organism>
<evidence type="ECO:0000313" key="3">
    <source>
        <dbReference type="Proteomes" id="UP000010388"/>
    </source>
</evidence>
<feature type="region of interest" description="Disordered" evidence="1">
    <location>
        <begin position="220"/>
        <end position="255"/>
    </location>
</feature>
<evidence type="ECO:0000256" key="1">
    <source>
        <dbReference type="SAM" id="MobiDB-lite"/>
    </source>
</evidence>
<dbReference type="AlphaFoldDB" id="K9PB66"/>
<name>K9PB66_CYAGP</name>
<protein>
    <submittedName>
        <fullName evidence="2">Uncharacterized protein</fullName>
    </submittedName>
</protein>
<dbReference type="PROSITE" id="PS51257">
    <property type="entry name" value="PROKAR_LIPOPROTEIN"/>
    <property type="match status" value="1"/>
</dbReference>
<gene>
    <name evidence="2" type="ordered locus">Cyagr_3269</name>
</gene>
<evidence type="ECO:0000313" key="2">
    <source>
        <dbReference type="EMBL" id="AFY30345.1"/>
    </source>
</evidence>
<sequence length="276" mass="28172">MVRFLGSGALGLSRFRPSVHFGPPVVLLSCLLASTAAPAGGNHEHQALAELQELRELLVPGFGRGLEIPIGVGGLPLNDPLTGKVVPSTQRLSGFSTPSGKGTIIDGFVIPTGYLPARPGAVPVRGGFRPTTPPAVGRGGTAPTPPTPPTPPVGNGFENVFDGVPGPPILPRMVPAGLLPGRQAPSPDPVIVLTNDPIEETPGPAEDDGVFETALLLPAPEAPSGELPGNGPTVQPDPASDDPDAPASVPGPLPVAGAAMAWRCSRRLRQRLRQAC</sequence>
<dbReference type="OrthoDB" id="565141at2"/>
<accession>K9PB66</accession>
<dbReference type="Proteomes" id="UP000010388">
    <property type="component" value="Chromosome"/>
</dbReference>
<dbReference type="EMBL" id="CP003495">
    <property type="protein sequence ID" value="AFY30345.1"/>
    <property type="molecule type" value="Genomic_DNA"/>
</dbReference>
<reference evidence="3" key="1">
    <citation type="journal article" date="2013" name="Proc. Natl. Acad. Sci. U.S.A.">
        <title>Improving the coverage of the cyanobacterial phylum using diversity-driven genome sequencing.</title>
        <authorList>
            <person name="Shih P.M."/>
            <person name="Wu D."/>
            <person name="Latifi A."/>
            <person name="Axen S.D."/>
            <person name="Fewer D.P."/>
            <person name="Talla E."/>
            <person name="Calteau A."/>
            <person name="Cai F."/>
            <person name="Tandeau de Marsac N."/>
            <person name="Rippka R."/>
            <person name="Herdman M."/>
            <person name="Sivonen K."/>
            <person name="Coursin T."/>
            <person name="Laurent T."/>
            <person name="Goodwin L."/>
            <person name="Nolan M."/>
            <person name="Davenport K.W."/>
            <person name="Han C.S."/>
            <person name="Rubin E.M."/>
            <person name="Eisen J.A."/>
            <person name="Woyke T."/>
            <person name="Gugger M."/>
            <person name="Kerfeld C.A."/>
        </authorList>
    </citation>
    <scope>NUCLEOTIDE SEQUENCE [LARGE SCALE GENOMIC DNA]</scope>
    <source>
        <strain evidence="3">ATCC 27147 / PCC 6307</strain>
    </source>
</reference>
<dbReference type="RefSeq" id="WP_015110778.1">
    <property type="nucleotide sequence ID" value="NC_019675.1"/>
</dbReference>
<dbReference type="STRING" id="292564.Cyagr_3269"/>
<feature type="region of interest" description="Disordered" evidence="1">
    <location>
        <begin position="121"/>
        <end position="156"/>
    </location>
</feature>
<dbReference type="KEGG" id="cgc:Cyagr_3269"/>
<proteinExistence type="predicted"/>
<dbReference type="HOGENOM" id="CLU_1007294_0_0_3"/>